<name>A0A5C4T2R6_9BACL</name>
<evidence type="ECO:0000256" key="1">
    <source>
        <dbReference type="ARBA" id="ARBA00022723"/>
    </source>
</evidence>
<dbReference type="Proteomes" id="UP000307943">
    <property type="component" value="Unassembled WGS sequence"/>
</dbReference>
<gene>
    <name evidence="6" type="ORF">FE784_25875</name>
</gene>
<dbReference type="OrthoDB" id="1645838at2"/>
<comment type="caution">
    <text evidence="6">The sequence shown here is derived from an EMBL/GenBank/DDBJ whole genome shotgun (WGS) entry which is preliminary data.</text>
</comment>
<dbReference type="InterPro" id="IPR004843">
    <property type="entry name" value="Calcineurin-like_PHP"/>
</dbReference>
<keyword evidence="3" id="KW-0408">Iron</keyword>
<organism evidence="6 7">
    <name type="scientific">Paenibacillus hemerocallicola</name>
    <dbReference type="NCBI Taxonomy" id="1172614"/>
    <lineage>
        <taxon>Bacteria</taxon>
        <taxon>Bacillati</taxon>
        <taxon>Bacillota</taxon>
        <taxon>Bacilli</taxon>
        <taxon>Bacillales</taxon>
        <taxon>Paenibacillaceae</taxon>
        <taxon>Paenibacillus</taxon>
    </lineage>
</organism>
<dbReference type="GO" id="GO:0046872">
    <property type="term" value="F:metal ion binding"/>
    <property type="evidence" value="ECO:0007669"/>
    <property type="project" value="UniProtKB-KW"/>
</dbReference>
<dbReference type="PANTHER" id="PTHR42988:SF2">
    <property type="entry name" value="CYCLIC NUCLEOTIDE PHOSPHODIESTERASE CBUA0032-RELATED"/>
    <property type="match status" value="1"/>
</dbReference>
<sequence length="275" mass="31186">MLKIVLIGDLHYFASTDDNAPLLNDRDSFFDNYVRTILDNGADLYISIGDLTHMGLAEEFESLQQYFDDAGATFRSVLGNHDVLSMPKSELLTVTGQPRYGAMETDEALLVFLDTTKEAELHGWGLDAEQWDWLREQIPRSMDKPILVFGHHPVPETTSGSPGGERPFMPYQDMRPLLRERGGPGFYFNGHTHTHSVVHQGQWRFIQTAAAFCRPCFRLIELDGHQVRIRTIDAGGDSLLRSAKALHDRLKGFHRPGGEIDEQTDLEIDIREEFD</sequence>
<dbReference type="SUPFAM" id="SSF56300">
    <property type="entry name" value="Metallo-dependent phosphatases"/>
    <property type="match status" value="1"/>
</dbReference>
<proteinExistence type="inferred from homology"/>
<evidence type="ECO:0000259" key="5">
    <source>
        <dbReference type="Pfam" id="PF00149"/>
    </source>
</evidence>
<dbReference type="PANTHER" id="PTHR42988">
    <property type="entry name" value="PHOSPHOHYDROLASE"/>
    <property type="match status" value="1"/>
</dbReference>
<reference evidence="6 7" key="1">
    <citation type="submission" date="2019-05" db="EMBL/GenBank/DDBJ databases">
        <title>We sequenced the genome of Paenibacillus hemerocallicola KCTC 33185 for further insight into its adaptation and study the phylogeny of Paenibacillus.</title>
        <authorList>
            <person name="Narsing Rao M.P."/>
        </authorList>
    </citation>
    <scope>NUCLEOTIDE SEQUENCE [LARGE SCALE GENOMIC DNA]</scope>
    <source>
        <strain evidence="6 7">KCTC 33185</strain>
    </source>
</reference>
<dbReference type="Gene3D" id="3.60.21.10">
    <property type="match status" value="1"/>
</dbReference>
<comment type="similarity">
    <text evidence="4">Belongs to the cyclic nucleotide phosphodiesterase class-III family.</text>
</comment>
<evidence type="ECO:0000313" key="7">
    <source>
        <dbReference type="Proteomes" id="UP000307943"/>
    </source>
</evidence>
<evidence type="ECO:0000256" key="3">
    <source>
        <dbReference type="ARBA" id="ARBA00023004"/>
    </source>
</evidence>
<evidence type="ECO:0000256" key="4">
    <source>
        <dbReference type="ARBA" id="ARBA00025742"/>
    </source>
</evidence>
<dbReference type="GO" id="GO:0016787">
    <property type="term" value="F:hydrolase activity"/>
    <property type="evidence" value="ECO:0007669"/>
    <property type="project" value="UniProtKB-KW"/>
</dbReference>
<evidence type="ECO:0000313" key="6">
    <source>
        <dbReference type="EMBL" id="TNJ63351.1"/>
    </source>
</evidence>
<accession>A0A5C4T2R6</accession>
<feature type="domain" description="Calcineurin-like phosphoesterase" evidence="5">
    <location>
        <begin position="2"/>
        <end position="194"/>
    </location>
</feature>
<keyword evidence="2" id="KW-0378">Hydrolase</keyword>
<dbReference type="EMBL" id="VDCQ01000044">
    <property type="protein sequence ID" value="TNJ63351.1"/>
    <property type="molecule type" value="Genomic_DNA"/>
</dbReference>
<dbReference type="RefSeq" id="WP_139605163.1">
    <property type="nucleotide sequence ID" value="NZ_VDCQ01000044.1"/>
</dbReference>
<protein>
    <recommendedName>
        <fullName evidence="5">Calcineurin-like phosphoesterase domain-containing protein</fullName>
    </recommendedName>
</protein>
<dbReference type="InterPro" id="IPR050884">
    <property type="entry name" value="CNP_phosphodiesterase-III"/>
</dbReference>
<keyword evidence="7" id="KW-1185">Reference proteome</keyword>
<evidence type="ECO:0000256" key="2">
    <source>
        <dbReference type="ARBA" id="ARBA00022801"/>
    </source>
</evidence>
<dbReference type="Pfam" id="PF00149">
    <property type="entry name" value="Metallophos"/>
    <property type="match status" value="1"/>
</dbReference>
<dbReference type="AlphaFoldDB" id="A0A5C4T2R6"/>
<keyword evidence="1" id="KW-0479">Metal-binding</keyword>
<dbReference type="InterPro" id="IPR029052">
    <property type="entry name" value="Metallo-depent_PP-like"/>
</dbReference>